<dbReference type="STRING" id="1314782.A0A165V9H8"/>
<keyword evidence="1" id="KW-0175">Coiled coil</keyword>
<feature type="compositionally biased region" description="Polar residues" evidence="2">
    <location>
        <begin position="1"/>
        <end position="28"/>
    </location>
</feature>
<feature type="region of interest" description="Disordered" evidence="2">
    <location>
        <begin position="1"/>
        <end position="116"/>
    </location>
</feature>
<keyword evidence="4" id="KW-1185">Reference proteome</keyword>
<proteinExistence type="predicted"/>
<accession>A0A165V9H8</accession>
<feature type="compositionally biased region" description="Low complexity" evidence="2">
    <location>
        <begin position="93"/>
        <end position="106"/>
    </location>
</feature>
<dbReference type="EMBL" id="KV425554">
    <property type="protein sequence ID" value="KZT29368.1"/>
    <property type="molecule type" value="Genomic_DNA"/>
</dbReference>
<dbReference type="AlphaFoldDB" id="A0A165V9H8"/>
<dbReference type="InParanoid" id="A0A165V9H8"/>
<evidence type="ECO:0000256" key="2">
    <source>
        <dbReference type="SAM" id="MobiDB-lite"/>
    </source>
</evidence>
<protein>
    <submittedName>
        <fullName evidence="3">Uncharacterized protein</fullName>
    </submittedName>
</protein>
<evidence type="ECO:0000256" key="1">
    <source>
        <dbReference type="SAM" id="Coils"/>
    </source>
</evidence>
<dbReference type="Proteomes" id="UP000076761">
    <property type="component" value="Unassembled WGS sequence"/>
</dbReference>
<dbReference type="OrthoDB" id="2803656at2759"/>
<evidence type="ECO:0000313" key="4">
    <source>
        <dbReference type="Proteomes" id="UP000076761"/>
    </source>
</evidence>
<reference evidence="3 4" key="1">
    <citation type="journal article" date="2016" name="Mol. Biol. Evol.">
        <title>Comparative Genomics of Early-Diverging Mushroom-Forming Fungi Provides Insights into the Origins of Lignocellulose Decay Capabilities.</title>
        <authorList>
            <person name="Nagy L.G."/>
            <person name="Riley R."/>
            <person name="Tritt A."/>
            <person name="Adam C."/>
            <person name="Daum C."/>
            <person name="Floudas D."/>
            <person name="Sun H."/>
            <person name="Yadav J.S."/>
            <person name="Pangilinan J."/>
            <person name="Larsson K.H."/>
            <person name="Matsuura K."/>
            <person name="Barry K."/>
            <person name="Labutti K."/>
            <person name="Kuo R."/>
            <person name="Ohm R.A."/>
            <person name="Bhattacharya S.S."/>
            <person name="Shirouzu T."/>
            <person name="Yoshinaga Y."/>
            <person name="Martin F.M."/>
            <person name="Grigoriev I.V."/>
            <person name="Hibbett D.S."/>
        </authorList>
    </citation>
    <scope>NUCLEOTIDE SEQUENCE [LARGE SCALE GENOMIC DNA]</scope>
    <source>
        <strain evidence="3 4">HHB14362 ss-1</strain>
    </source>
</reference>
<name>A0A165V9H8_9AGAM</name>
<sequence length="321" mass="34868">MALRQTSTAKKPTATGSISKGTSRTLTVPSVGLSISKAIPSTSSTTSAKTATLRNAKAAPLKISKSFPSSASSSRLGKSDSKTASVSQPPVPKATSPSASSVSSTRRPPPKLPVLKPLDASDTLQVAAQLYSWLYMNNSLKKAQKTSYTAAREAVEQFRQKLRDEESEIADQRIRFETERLICFLEELASDEIAEDVAWAMQTLTRNEGETSRVMSEALHLAGQGLKSVDYVSPMHRPNQLLDDLVRLKSECTDLEATISRVLCKVTRGDSNLGPVLETYLHLLKGRSNNLDTAVELMLSVKENVGMWLEKESLAIDANGR</sequence>
<feature type="compositionally biased region" description="Low complexity" evidence="2">
    <location>
        <begin position="64"/>
        <end position="74"/>
    </location>
</feature>
<gene>
    <name evidence="3" type="ORF">NEOLEDRAFT_1238809</name>
</gene>
<feature type="compositionally biased region" description="Low complexity" evidence="2">
    <location>
        <begin position="34"/>
        <end position="52"/>
    </location>
</feature>
<feature type="coiled-coil region" evidence="1">
    <location>
        <begin position="148"/>
        <end position="175"/>
    </location>
</feature>
<organism evidence="3 4">
    <name type="scientific">Neolentinus lepideus HHB14362 ss-1</name>
    <dbReference type="NCBI Taxonomy" id="1314782"/>
    <lineage>
        <taxon>Eukaryota</taxon>
        <taxon>Fungi</taxon>
        <taxon>Dikarya</taxon>
        <taxon>Basidiomycota</taxon>
        <taxon>Agaricomycotina</taxon>
        <taxon>Agaricomycetes</taxon>
        <taxon>Gloeophyllales</taxon>
        <taxon>Gloeophyllaceae</taxon>
        <taxon>Neolentinus</taxon>
    </lineage>
</organism>
<evidence type="ECO:0000313" key="3">
    <source>
        <dbReference type="EMBL" id="KZT29368.1"/>
    </source>
</evidence>